<protein>
    <recommendedName>
        <fullName evidence="2">DUF6644 domain-containing protein</fullName>
    </recommendedName>
</protein>
<keyword evidence="1" id="KW-0472">Membrane</keyword>
<dbReference type="Pfam" id="PF20349">
    <property type="entry name" value="DUF6644"/>
    <property type="match status" value="1"/>
</dbReference>
<dbReference type="AlphaFoldDB" id="A0A502FZG8"/>
<accession>A0A502FZG8</accession>
<keyword evidence="1" id="KW-0812">Transmembrane</keyword>
<evidence type="ECO:0000259" key="2">
    <source>
        <dbReference type="Pfam" id="PF20349"/>
    </source>
</evidence>
<feature type="transmembrane region" description="Helical" evidence="1">
    <location>
        <begin position="36"/>
        <end position="56"/>
    </location>
</feature>
<gene>
    <name evidence="3" type="ORF">EAH76_06265</name>
</gene>
<organism evidence="3 4">
    <name type="scientific">Sphingomonas glacialis</name>
    <dbReference type="NCBI Taxonomy" id="658225"/>
    <lineage>
        <taxon>Bacteria</taxon>
        <taxon>Pseudomonadati</taxon>
        <taxon>Pseudomonadota</taxon>
        <taxon>Alphaproteobacteria</taxon>
        <taxon>Sphingomonadales</taxon>
        <taxon>Sphingomonadaceae</taxon>
        <taxon>Sphingomonas</taxon>
    </lineage>
</organism>
<evidence type="ECO:0000256" key="1">
    <source>
        <dbReference type="SAM" id="Phobius"/>
    </source>
</evidence>
<evidence type="ECO:0000313" key="3">
    <source>
        <dbReference type="EMBL" id="TPG54283.1"/>
    </source>
</evidence>
<dbReference type="EMBL" id="RCZC01000002">
    <property type="protein sequence ID" value="TPG54283.1"/>
    <property type="molecule type" value="Genomic_DNA"/>
</dbReference>
<feature type="transmembrane region" description="Helical" evidence="1">
    <location>
        <begin position="104"/>
        <end position="126"/>
    </location>
</feature>
<feature type="transmembrane region" description="Helical" evidence="1">
    <location>
        <begin position="147"/>
        <end position="167"/>
    </location>
</feature>
<comment type="caution">
    <text evidence="3">The sequence shown here is derived from an EMBL/GenBank/DDBJ whole genome shotgun (WGS) entry which is preliminary data.</text>
</comment>
<keyword evidence="1" id="KW-1133">Transmembrane helix</keyword>
<dbReference type="InterPro" id="IPR046586">
    <property type="entry name" value="DUF6644"/>
</dbReference>
<name>A0A502FZG8_9SPHN</name>
<reference evidence="3 4" key="1">
    <citation type="journal article" date="2019" name="Environ. Microbiol.">
        <title>Species interactions and distinct microbial communities in high Arctic permafrost affected cryosols are associated with the CH4 and CO2 gas fluxes.</title>
        <authorList>
            <person name="Altshuler I."/>
            <person name="Hamel J."/>
            <person name="Turney S."/>
            <person name="Magnuson E."/>
            <person name="Levesque R."/>
            <person name="Greer C."/>
            <person name="Whyte L.G."/>
        </authorList>
    </citation>
    <scope>NUCLEOTIDE SEQUENCE [LARGE SCALE GENOMIC DNA]</scope>
    <source>
        <strain evidence="3 4">E6.1</strain>
    </source>
</reference>
<sequence>MPPLGASGGLMQALYDSSIATAIRESGTLFPWIESIHVLMIVVVVGTIAIVDLRLIGVAAHRRGARQLIVDMLPFTWVAFVLAVISGGLLFLSNATGYYESMPFRFKLLTILIAGINMAIFHVTAYRKIVDWDDRLPTPMMVRVSGITSLSLWILIIFLGRWIGYAYPLV</sequence>
<evidence type="ECO:0000313" key="4">
    <source>
        <dbReference type="Proteomes" id="UP000319931"/>
    </source>
</evidence>
<dbReference type="Proteomes" id="UP000319931">
    <property type="component" value="Unassembled WGS sequence"/>
</dbReference>
<keyword evidence="4" id="KW-1185">Reference proteome</keyword>
<feature type="transmembrane region" description="Helical" evidence="1">
    <location>
        <begin position="68"/>
        <end position="92"/>
    </location>
</feature>
<dbReference type="RefSeq" id="WP_140849243.1">
    <property type="nucleotide sequence ID" value="NZ_RCZC01000002.1"/>
</dbReference>
<dbReference type="OrthoDB" id="7424236at2"/>
<feature type="domain" description="DUF6644" evidence="2">
    <location>
        <begin position="33"/>
        <end position="165"/>
    </location>
</feature>
<proteinExistence type="predicted"/>